<dbReference type="PROSITE" id="PS00170">
    <property type="entry name" value="CSA_PPIASE_1"/>
    <property type="match status" value="1"/>
</dbReference>
<evidence type="ECO:0000256" key="6">
    <source>
        <dbReference type="ARBA" id="ARBA00023110"/>
    </source>
</evidence>
<comment type="caution">
    <text evidence="11">The sequence shown here is derived from an EMBL/GenBank/DDBJ whole genome shotgun (WGS) entry which is preliminary data.</text>
</comment>
<reference evidence="11 12" key="1">
    <citation type="submission" date="2015-10" db="EMBL/GenBank/DDBJ databases">
        <title>Metagenome-Assembled Genomes uncover a global brackish microbiome.</title>
        <authorList>
            <person name="Hugerth L.W."/>
            <person name="Larsson J."/>
            <person name="Alneberg J."/>
            <person name="Lindh M.V."/>
            <person name="Legrand C."/>
            <person name="Pinhassi J."/>
            <person name="Andersson A.F."/>
        </authorList>
    </citation>
    <scope>NUCLEOTIDE SEQUENCE [LARGE SCALE GENOMIC DNA]</scope>
    <source>
        <strain evidence="11">BACL2 MAG-120802-bin41</strain>
    </source>
</reference>
<dbReference type="CDD" id="cd00317">
    <property type="entry name" value="cyclophilin"/>
    <property type="match status" value="1"/>
</dbReference>
<evidence type="ECO:0000256" key="8">
    <source>
        <dbReference type="PIRSR" id="PIRSR001467-1"/>
    </source>
</evidence>
<dbReference type="EC" id="5.2.1.8" evidence="9"/>
<evidence type="ECO:0000256" key="1">
    <source>
        <dbReference type="ARBA" id="ARBA00000971"/>
    </source>
</evidence>
<dbReference type="InterPro" id="IPR044666">
    <property type="entry name" value="Cyclophilin_A-like"/>
</dbReference>
<dbReference type="PRINTS" id="PR00153">
    <property type="entry name" value="CSAPPISMRASE"/>
</dbReference>
<dbReference type="SUPFAM" id="SSF50891">
    <property type="entry name" value="Cyclophilin-like"/>
    <property type="match status" value="1"/>
</dbReference>
<dbReference type="GO" id="GO:0005737">
    <property type="term" value="C:cytoplasm"/>
    <property type="evidence" value="ECO:0007669"/>
    <property type="project" value="UniProtKB-SubCell"/>
</dbReference>
<evidence type="ECO:0000259" key="10">
    <source>
        <dbReference type="PROSITE" id="PS50072"/>
    </source>
</evidence>
<comment type="similarity">
    <text evidence="4 9">Belongs to the cyclophilin-type PPIase family.</text>
</comment>
<dbReference type="InterPro" id="IPR024936">
    <property type="entry name" value="Cyclophilin-type_PPIase"/>
</dbReference>
<dbReference type="PANTHER" id="PTHR45625:SF4">
    <property type="entry name" value="PEPTIDYLPROLYL ISOMERASE DOMAIN AND WD REPEAT-CONTAINING PROTEIN 1"/>
    <property type="match status" value="1"/>
</dbReference>
<dbReference type="InterPro" id="IPR020892">
    <property type="entry name" value="Cyclophilin-type_PPIase_CS"/>
</dbReference>
<evidence type="ECO:0000256" key="7">
    <source>
        <dbReference type="ARBA" id="ARBA00023235"/>
    </source>
</evidence>
<dbReference type="InterPro" id="IPR029000">
    <property type="entry name" value="Cyclophilin-like_dom_sf"/>
</dbReference>
<dbReference type="Proteomes" id="UP000053941">
    <property type="component" value="Unassembled WGS sequence"/>
</dbReference>
<dbReference type="GO" id="GO:0006457">
    <property type="term" value="P:protein folding"/>
    <property type="evidence" value="ECO:0007669"/>
    <property type="project" value="InterPro"/>
</dbReference>
<organism evidence="11 12">
    <name type="scientific">Actinobacteria bacterium BACL2 MAG-120802-bin41</name>
    <dbReference type="NCBI Taxonomy" id="1655568"/>
    <lineage>
        <taxon>Bacteria</taxon>
        <taxon>Bacillati</taxon>
        <taxon>Actinomycetota</taxon>
        <taxon>Actinomycetes</taxon>
        <taxon>Actinomycetes incertae sedis</taxon>
        <taxon>ac1 cluster</taxon>
    </lineage>
</organism>
<gene>
    <name evidence="11" type="ORF">ABR60_02600</name>
</gene>
<feature type="domain" description="PPIase cyclophilin-type" evidence="10">
    <location>
        <begin position="3"/>
        <end position="171"/>
    </location>
</feature>
<feature type="binding site" evidence="8">
    <location>
        <begin position="114"/>
        <end position="118"/>
    </location>
    <ligand>
        <name>cyclosporin A</name>
        <dbReference type="ChEBI" id="CHEBI:4031"/>
    </ligand>
</feature>
<dbReference type="AlphaFoldDB" id="A0A0R2P420"/>
<feature type="binding site" evidence="8">
    <location>
        <begin position="104"/>
        <end position="109"/>
    </location>
    <ligand>
        <name>cyclosporin A</name>
        <dbReference type="ChEBI" id="CHEBI:4031"/>
    </ligand>
</feature>
<feature type="binding site" evidence="8">
    <location>
        <position position="124"/>
    </location>
    <ligand>
        <name>cyclosporin A</name>
        <dbReference type="ChEBI" id="CHEBI:4031"/>
    </ligand>
</feature>
<evidence type="ECO:0000256" key="3">
    <source>
        <dbReference type="ARBA" id="ARBA00004496"/>
    </source>
</evidence>
<evidence type="ECO:0000313" key="11">
    <source>
        <dbReference type="EMBL" id="KRO30595.1"/>
    </source>
</evidence>
<dbReference type="GO" id="GO:0003755">
    <property type="term" value="F:peptidyl-prolyl cis-trans isomerase activity"/>
    <property type="evidence" value="ECO:0007669"/>
    <property type="project" value="UniProtKB-UniRule"/>
</dbReference>
<dbReference type="PROSITE" id="PS50072">
    <property type="entry name" value="CSA_PPIASE_2"/>
    <property type="match status" value="1"/>
</dbReference>
<dbReference type="Gene3D" id="2.40.100.10">
    <property type="entry name" value="Cyclophilin-like"/>
    <property type="match status" value="1"/>
</dbReference>
<dbReference type="Pfam" id="PF00160">
    <property type="entry name" value="Pro_isomerase"/>
    <property type="match status" value="1"/>
</dbReference>
<dbReference type="InterPro" id="IPR002130">
    <property type="entry name" value="Cyclophilin-type_PPIase_dom"/>
</dbReference>
<accession>A0A0R2P420</accession>
<keyword evidence="5" id="KW-0963">Cytoplasm</keyword>
<keyword evidence="6 9" id="KW-0697">Rotamase</keyword>
<name>A0A0R2P420_9ACTN</name>
<evidence type="ECO:0000256" key="9">
    <source>
        <dbReference type="RuleBase" id="RU363019"/>
    </source>
</evidence>
<dbReference type="EMBL" id="LIAS01000090">
    <property type="protein sequence ID" value="KRO30595.1"/>
    <property type="molecule type" value="Genomic_DNA"/>
</dbReference>
<dbReference type="PIRSF" id="PIRSF001467">
    <property type="entry name" value="Peptidylpro_ismrse"/>
    <property type="match status" value="1"/>
</dbReference>
<evidence type="ECO:0000256" key="2">
    <source>
        <dbReference type="ARBA" id="ARBA00002388"/>
    </source>
</evidence>
<comment type="function">
    <text evidence="2 9">PPIases accelerate the folding of proteins. It catalyzes the cis-trans isomerization of proline imidic peptide bonds in oligopeptides.</text>
</comment>
<feature type="binding site" evidence="8">
    <location>
        <begin position="62"/>
        <end position="73"/>
    </location>
    <ligand>
        <name>cyclosporin A</name>
        <dbReference type="ChEBI" id="CHEBI:4031"/>
    </ligand>
</feature>
<comment type="catalytic activity">
    <reaction evidence="1 9">
        <text>[protein]-peptidylproline (omega=180) = [protein]-peptidylproline (omega=0)</text>
        <dbReference type="Rhea" id="RHEA:16237"/>
        <dbReference type="Rhea" id="RHEA-COMP:10747"/>
        <dbReference type="Rhea" id="RHEA-COMP:10748"/>
        <dbReference type="ChEBI" id="CHEBI:83833"/>
        <dbReference type="ChEBI" id="CHEBI:83834"/>
        <dbReference type="EC" id="5.2.1.8"/>
    </reaction>
</comment>
<feature type="binding site" evidence="8">
    <location>
        <begin position="78"/>
        <end position="79"/>
    </location>
    <ligand>
        <name>cyclosporin A</name>
        <dbReference type="ChEBI" id="CHEBI:4031"/>
    </ligand>
</feature>
<protein>
    <recommendedName>
        <fullName evidence="9">Peptidyl-prolyl cis-trans isomerase</fullName>
        <shortName evidence="9">PPIase</shortName>
        <ecNumber evidence="9">5.2.1.8</ecNumber>
    </recommendedName>
</protein>
<evidence type="ECO:0000256" key="5">
    <source>
        <dbReference type="ARBA" id="ARBA00022490"/>
    </source>
</evidence>
<dbReference type="PANTHER" id="PTHR45625">
    <property type="entry name" value="PEPTIDYL-PROLYL CIS-TRANS ISOMERASE-RELATED"/>
    <property type="match status" value="1"/>
</dbReference>
<sequence length="172" mass="18525">MPPITQATLHTSMGDIVIELFPNHAPKTVANFVELAAGMREWVNPNTGEKTNQPLYDGTVFHRVIKGFMIQGGDPLGTGTGGPGYRFADEFHPELSFTKPYLLAMANAGPGTNGSQFFITVAPTTWLDRKHSIFGEVKDEASQKIVQAISEVKVGGADRPIQAVKITSVSLA</sequence>
<keyword evidence="7 9" id="KW-0413">Isomerase</keyword>
<proteinExistence type="inferred from homology"/>
<evidence type="ECO:0000256" key="4">
    <source>
        <dbReference type="ARBA" id="ARBA00007365"/>
    </source>
</evidence>
<comment type="subcellular location">
    <subcellularLocation>
        <location evidence="3">Cytoplasm</location>
    </subcellularLocation>
</comment>
<evidence type="ECO:0000313" key="12">
    <source>
        <dbReference type="Proteomes" id="UP000053941"/>
    </source>
</evidence>
<dbReference type="FunFam" id="2.40.100.10:FF:000028">
    <property type="entry name" value="Peptidyl-prolyl cis-trans isomerase"/>
    <property type="match status" value="1"/>
</dbReference>
<feature type="binding site" evidence="8">
    <location>
        <position position="130"/>
    </location>
    <ligand>
        <name>cyclosporin A</name>
        <dbReference type="ChEBI" id="CHEBI:4031"/>
    </ligand>
</feature>